<dbReference type="HOGENOM" id="CLU_2589986_0_0_1"/>
<proteinExistence type="predicted"/>
<dbReference type="EMBL" id="AGUE01000032">
    <property type="protein sequence ID" value="EHL02165.1"/>
    <property type="molecule type" value="Genomic_DNA"/>
</dbReference>
<evidence type="ECO:0000313" key="3">
    <source>
        <dbReference type="Proteomes" id="UP000005446"/>
    </source>
</evidence>
<evidence type="ECO:0000259" key="1">
    <source>
        <dbReference type="Pfam" id="PF25534"/>
    </source>
</evidence>
<comment type="caution">
    <text evidence="2">The sequence shown here is derived from an EMBL/GenBank/DDBJ whole genome shotgun (WGS) entry which is preliminary data.</text>
</comment>
<organism evidence="2 3">
    <name type="scientific">Glarea lozoyensis (strain ATCC 74030 / MF5533)</name>
    <dbReference type="NCBI Taxonomy" id="1104152"/>
    <lineage>
        <taxon>Eukaryota</taxon>
        <taxon>Fungi</taxon>
        <taxon>Dikarya</taxon>
        <taxon>Ascomycota</taxon>
        <taxon>Pezizomycotina</taxon>
        <taxon>Leotiomycetes</taxon>
        <taxon>Helotiales</taxon>
        <taxon>Helotiaceae</taxon>
        <taxon>Glarea</taxon>
    </lineage>
</organism>
<dbReference type="InParanoid" id="H0EH24"/>
<dbReference type="Pfam" id="PF25534">
    <property type="entry name" value="DUF7918"/>
    <property type="match status" value="1"/>
</dbReference>
<dbReference type="AlphaFoldDB" id="H0EH24"/>
<name>H0EH24_GLAL7</name>
<dbReference type="InterPro" id="IPR057678">
    <property type="entry name" value="DUF7918"/>
</dbReference>
<evidence type="ECO:0000313" key="2">
    <source>
        <dbReference type="EMBL" id="EHL02165.1"/>
    </source>
</evidence>
<protein>
    <recommendedName>
        <fullName evidence="1">DUF7918 domain-containing protein</fullName>
    </recommendedName>
</protein>
<accession>H0EH24</accession>
<sequence length="80" mass="9123">MAYQTLKFSSLEKYNVSVDRLNNDRKSLDGLGEILVCVYRSYQTTIIDERFVQRPLESVTEMSEKALKGQAISHGVVIHC</sequence>
<keyword evidence="3" id="KW-1185">Reference proteome</keyword>
<feature type="domain" description="DUF7918" evidence="1">
    <location>
        <begin position="3"/>
        <end position="76"/>
    </location>
</feature>
<reference evidence="2 3" key="1">
    <citation type="journal article" date="2012" name="Eukaryot. Cell">
        <title>Genome sequence of the fungus Glarea lozoyensis: the first genome sequence of a species from the Helotiaceae family.</title>
        <authorList>
            <person name="Youssar L."/>
            <person name="Gruening B.A."/>
            <person name="Erxleben A."/>
            <person name="Guenther S."/>
            <person name="Huettel W."/>
        </authorList>
    </citation>
    <scope>NUCLEOTIDE SEQUENCE [LARGE SCALE GENOMIC DNA]</scope>
    <source>
        <strain evidence="3">ATCC 74030 / MF5533</strain>
    </source>
</reference>
<dbReference type="OrthoDB" id="3364132at2759"/>
<gene>
    <name evidence="2" type="ORF">M7I_1759</name>
</gene>
<dbReference type="Proteomes" id="UP000005446">
    <property type="component" value="Unassembled WGS sequence"/>
</dbReference>